<dbReference type="InterPro" id="IPR051353">
    <property type="entry name" value="Tobamovirus_resist_UPF0261"/>
</dbReference>
<feature type="domain" description="UPF0261" evidence="1">
    <location>
        <begin position="11"/>
        <end position="180"/>
    </location>
</feature>
<protein>
    <submittedName>
        <fullName evidence="3">UPF0261 protein</fullName>
    </submittedName>
</protein>
<dbReference type="PANTHER" id="PTHR31862">
    <property type="entry name" value="UPF0261 DOMAIN PROTEIN (AFU_ORTHOLOGUE AFUA_1G10120)"/>
    <property type="match status" value="1"/>
</dbReference>
<dbReference type="Gene3D" id="3.40.50.12030">
    <property type="entry name" value="Uncharacterised protein family UPF0261, NC domain"/>
    <property type="match status" value="1"/>
</dbReference>
<proteinExistence type="predicted"/>
<dbReference type="PIRSF" id="PIRSF033271">
    <property type="entry name" value="UCP033271"/>
    <property type="match status" value="1"/>
</dbReference>
<dbReference type="InterPro" id="IPR056778">
    <property type="entry name" value="UPF0261_C"/>
</dbReference>
<reference evidence="3" key="2">
    <citation type="submission" date="2020-09" db="EMBL/GenBank/DDBJ databases">
        <authorList>
            <person name="Sun Q."/>
            <person name="Zhou Y."/>
        </authorList>
    </citation>
    <scope>NUCLEOTIDE SEQUENCE</scope>
    <source>
        <strain evidence="3">CGMCC 1.15880</strain>
    </source>
</reference>
<gene>
    <name evidence="3" type="ORF">GCM10011498_07500</name>
</gene>
<evidence type="ECO:0000313" key="3">
    <source>
        <dbReference type="EMBL" id="GGA09949.1"/>
    </source>
</evidence>
<dbReference type="Gene3D" id="3.40.50.12020">
    <property type="entry name" value="Uncharacterised protein family UPF0261, NN domain"/>
    <property type="match status" value="1"/>
</dbReference>
<dbReference type="EMBL" id="BMKA01000001">
    <property type="protein sequence ID" value="GGA09949.1"/>
    <property type="molecule type" value="Genomic_DNA"/>
</dbReference>
<name>A0A916QT60_9RHOB</name>
<dbReference type="Pfam" id="PF06792">
    <property type="entry name" value="UPF0261"/>
    <property type="match status" value="1"/>
</dbReference>
<evidence type="ECO:0000313" key="4">
    <source>
        <dbReference type="Proteomes" id="UP000628017"/>
    </source>
</evidence>
<accession>A0A916QT60</accession>
<dbReference type="CDD" id="cd15488">
    <property type="entry name" value="Tm-1-like"/>
    <property type="match status" value="1"/>
</dbReference>
<dbReference type="InterPro" id="IPR008322">
    <property type="entry name" value="UPF0261"/>
</dbReference>
<dbReference type="NCBIfam" id="NF002674">
    <property type="entry name" value="PRK02399.1-2"/>
    <property type="match status" value="1"/>
</dbReference>
<sequence length="409" mass="43475">MVEAGGFQLSKLYLVGTFDTKSEELEHLATLLRRGVLPLVTVDLSTQTSADAADFSARDVAAHHPKGADYVLGGSDRGHAVQAMGEAFARFCSTRQKDISAIIGIGGGGGSAMICEGLRALPYGLPKLLVSTLASGDMAPYIGSTDTIVVPSVTDLAGLNRLSRNILHNAAQALLGMTSSPYLRPIVEKESLGLSMFGVTTPCVTQITAQMKHHYDCVVFHATGTGGRTLESLLDSGYLSGVMDMTLTEIGDELVGGVLPSGPERLDAVARARKPWVGAPGAVDMVNFWAPDTVPKAFADRLFYNHNANVTLMRTTPDENVHIGTWIAAKLNKCRGPVTLLLPEGGVSALDITDGPFHDPKASAALFETLAAKFKQTAQRRLIRLPHHINDPAFSAAAVDAFQSLQQDQ</sequence>
<keyword evidence="4" id="KW-1185">Reference proteome</keyword>
<dbReference type="NCBIfam" id="NF002673">
    <property type="entry name" value="PRK02399.1-1"/>
    <property type="match status" value="1"/>
</dbReference>
<evidence type="ECO:0000259" key="2">
    <source>
        <dbReference type="Pfam" id="PF23189"/>
    </source>
</evidence>
<dbReference type="InterPro" id="IPR044122">
    <property type="entry name" value="UPF0261_N"/>
</dbReference>
<reference evidence="3" key="1">
    <citation type="journal article" date="2014" name="Int. J. Syst. Evol. Microbiol.">
        <title>Complete genome sequence of Corynebacterium casei LMG S-19264T (=DSM 44701T), isolated from a smear-ripened cheese.</title>
        <authorList>
            <consortium name="US DOE Joint Genome Institute (JGI-PGF)"/>
            <person name="Walter F."/>
            <person name="Albersmeier A."/>
            <person name="Kalinowski J."/>
            <person name="Ruckert C."/>
        </authorList>
    </citation>
    <scope>NUCLEOTIDE SEQUENCE</scope>
    <source>
        <strain evidence="3">CGMCC 1.15880</strain>
    </source>
</reference>
<dbReference type="Pfam" id="PF23189">
    <property type="entry name" value="UPF0261_C"/>
    <property type="match status" value="1"/>
</dbReference>
<dbReference type="PANTHER" id="PTHR31862:SF1">
    <property type="entry name" value="UPF0261 DOMAIN PROTEIN (AFU_ORTHOLOGUE AFUA_1G10120)"/>
    <property type="match status" value="1"/>
</dbReference>
<evidence type="ECO:0000259" key="1">
    <source>
        <dbReference type="Pfam" id="PF06792"/>
    </source>
</evidence>
<feature type="domain" description="UPF0261" evidence="2">
    <location>
        <begin position="189"/>
        <end position="405"/>
    </location>
</feature>
<organism evidence="3 4">
    <name type="scientific">Neptunicoccus cionae</name>
    <dbReference type="NCBI Taxonomy" id="2035344"/>
    <lineage>
        <taxon>Bacteria</taxon>
        <taxon>Pseudomonadati</taxon>
        <taxon>Pseudomonadota</taxon>
        <taxon>Alphaproteobacteria</taxon>
        <taxon>Rhodobacterales</taxon>
        <taxon>Paracoccaceae</taxon>
        <taxon>Neptunicoccus</taxon>
    </lineage>
</organism>
<dbReference type="AlphaFoldDB" id="A0A916QT60"/>
<dbReference type="Proteomes" id="UP000628017">
    <property type="component" value="Unassembled WGS sequence"/>
</dbReference>
<comment type="caution">
    <text evidence="3">The sequence shown here is derived from an EMBL/GenBank/DDBJ whole genome shotgun (WGS) entry which is preliminary data.</text>
</comment>